<dbReference type="Proteomes" id="UP000565441">
    <property type="component" value="Unassembled WGS sequence"/>
</dbReference>
<dbReference type="AlphaFoldDB" id="A0A8H5LQS5"/>
<dbReference type="OrthoDB" id="40334at2759"/>
<reference evidence="1 2" key="1">
    <citation type="journal article" date="2020" name="ISME J.">
        <title>Uncovering the hidden diversity of litter-decomposition mechanisms in mushroom-forming fungi.</title>
        <authorList>
            <person name="Floudas D."/>
            <person name="Bentzer J."/>
            <person name="Ahren D."/>
            <person name="Johansson T."/>
            <person name="Persson P."/>
            <person name="Tunlid A."/>
        </authorList>
    </citation>
    <scope>NUCLEOTIDE SEQUENCE [LARGE SCALE GENOMIC DNA]</scope>
    <source>
        <strain evidence="1 2">CBS 661.87</strain>
    </source>
</reference>
<proteinExistence type="predicted"/>
<accession>A0A8H5LQS5</accession>
<organism evidence="1 2">
    <name type="scientific">Tricholomella constricta</name>
    <dbReference type="NCBI Taxonomy" id="117010"/>
    <lineage>
        <taxon>Eukaryota</taxon>
        <taxon>Fungi</taxon>
        <taxon>Dikarya</taxon>
        <taxon>Basidiomycota</taxon>
        <taxon>Agaricomycotina</taxon>
        <taxon>Agaricomycetes</taxon>
        <taxon>Agaricomycetidae</taxon>
        <taxon>Agaricales</taxon>
        <taxon>Tricholomatineae</taxon>
        <taxon>Lyophyllaceae</taxon>
        <taxon>Tricholomella</taxon>
    </lineage>
</organism>
<keyword evidence="2" id="KW-1185">Reference proteome</keyword>
<comment type="caution">
    <text evidence="1">The sequence shown here is derived from an EMBL/GenBank/DDBJ whole genome shotgun (WGS) entry which is preliminary data.</text>
</comment>
<sequence>MPPCMFQSKQLRLLEFEELEGTSAGQQRCGYLPKSACEHKGLLKHQSLIGKQGNISQLGGYFVLCPPCPRAAVPVQLTAPCVEIMNAGEALQFLSGPFYRAPSTVSSTVC</sequence>
<evidence type="ECO:0000313" key="2">
    <source>
        <dbReference type="Proteomes" id="UP000565441"/>
    </source>
</evidence>
<gene>
    <name evidence="1" type="ORF">D9615_010706</name>
</gene>
<evidence type="ECO:0000313" key="1">
    <source>
        <dbReference type="EMBL" id="KAF5366112.1"/>
    </source>
</evidence>
<dbReference type="EMBL" id="JAACJP010000091">
    <property type="protein sequence ID" value="KAF5366112.1"/>
    <property type="molecule type" value="Genomic_DNA"/>
</dbReference>
<protein>
    <submittedName>
        <fullName evidence="1">Uncharacterized protein</fullName>
    </submittedName>
</protein>
<name>A0A8H5LQS5_9AGAR</name>